<gene>
    <name evidence="1" type="ORF">D2917_31480</name>
</gene>
<dbReference type="RefSeq" id="WP_151073035.1">
    <property type="nucleotide sequence ID" value="NZ_CP032520.1"/>
</dbReference>
<organism evidence="1 2">
    <name type="scientific">Cupriavidus oxalaticus</name>
    <dbReference type="NCBI Taxonomy" id="96344"/>
    <lineage>
        <taxon>Bacteria</taxon>
        <taxon>Pseudomonadati</taxon>
        <taxon>Pseudomonadota</taxon>
        <taxon>Betaproteobacteria</taxon>
        <taxon>Burkholderiales</taxon>
        <taxon>Burkholderiaceae</taxon>
        <taxon>Cupriavidus</taxon>
    </lineage>
</organism>
<keyword evidence="1" id="KW-0131">Cell cycle</keyword>
<protein>
    <submittedName>
        <fullName evidence="1">Cell division protein ZapA</fullName>
    </submittedName>
</protein>
<dbReference type="Proteomes" id="UP000325743">
    <property type="component" value="Plasmid unnamed1"/>
</dbReference>
<keyword evidence="1" id="KW-0614">Plasmid</keyword>
<keyword evidence="1" id="KW-0132">Cell division</keyword>
<dbReference type="EMBL" id="CP032520">
    <property type="protein sequence ID" value="QEZ48799.1"/>
    <property type="molecule type" value="Genomic_DNA"/>
</dbReference>
<accession>A0A5P3VVP1</accession>
<reference evidence="1 2" key="1">
    <citation type="submission" date="2018-09" db="EMBL/GenBank/DDBJ databases">
        <title>Complete genome sequence of Cupriavidus oxalaticus T2, a bacterium capable of phenol tolerance and degradation.</title>
        <authorList>
            <person name="Yan J."/>
        </authorList>
    </citation>
    <scope>NUCLEOTIDE SEQUENCE [LARGE SCALE GENOMIC DNA]</scope>
    <source>
        <strain evidence="1 2">T2</strain>
        <plasmid evidence="1 2">unnamed1</plasmid>
    </source>
</reference>
<evidence type="ECO:0000313" key="1">
    <source>
        <dbReference type="EMBL" id="QEZ48799.1"/>
    </source>
</evidence>
<proteinExistence type="predicted"/>
<name>A0A5P3VVP1_9BURK</name>
<dbReference type="AlphaFoldDB" id="A0A5P3VVP1"/>
<sequence length="66" mass="6859">MDLIVSICLNASAFHGSGGPAEAARQLRRLAGEIEANVPDFSACSEGQRIAGPHDNCACIAYLADL</sequence>
<dbReference type="GO" id="GO:0051301">
    <property type="term" value="P:cell division"/>
    <property type="evidence" value="ECO:0007669"/>
    <property type="project" value="UniProtKB-KW"/>
</dbReference>
<geneLocation type="plasmid" evidence="1">
    <name>unnamed1</name>
</geneLocation>
<evidence type="ECO:0000313" key="2">
    <source>
        <dbReference type="Proteomes" id="UP000325743"/>
    </source>
</evidence>